<protein>
    <submittedName>
        <fullName evidence="1 3">Uncharacterized protein</fullName>
    </submittedName>
</protein>
<dbReference type="WBParaSite" id="ECPE_0001190601-mRNA-1">
    <property type="protein sequence ID" value="ECPE_0001190601-mRNA-1"/>
    <property type="gene ID" value="ECPE_0001190601"/>
</dbReference>
<evidence type="ECO:0000313" key="3">
    <source>
        <dbReference type="WBParaSite" id="ECPE_0001190601-mRNA-1"/>
    </source>
</evidence>
<evidence type="ECO:0000313" key="1">
    <source>
        <dbReference type="EMBL" id="VDP89061.1"/>
    </source>
</evidence>
<evidence type="ECO:0000313" key="2">
    <source>
        <dbReference type="Proteomes" id="UP000272942"/>
    </source>
</evidence>
<dbReference type="Proteomes" id="UP000272942">
    <property type="component" value="Unassembled WGS sequence"/>
</dbReference>
<gene>
    <name evidence="1" type="ORF">ECPE_LOCUS11871</name>
</gene>
<proteinExistence type="predicted"/>
<organism evidence="3">
    <name type="scientific">Echinostoma caproni</name>
    <dbReference type="NCBI Taxonomy" id="27848"/>
    <lineage>
        <taxon>Eukaryota</taxon>
        <taxon>Metazoa</taxon>
        <taxon>Spiralia</taxon>
        <taxon>Lophotrochozoa</taxon>
        <taxon>Platyhelminthes</taxon>
        <taxon>Trematoda</taxon>
        <taxon>Digenea</taxon>
        <taxon>Plagiorchiida</taxon>
        <taxon>Echinostomata</taxon>
        <taxon>Echinostomatoidea</taxon>
        <taxon>Echinostomatidae</taxon>
        <taxon>Echinostoma</taxon>
    </lineage>
</organism>
<accession>A0A183AY36</accession>
<name>A0A183AY36_9TREM</name>
<reference evidence="3" key="1">
    <citation type="submission" date="2016-06" db="UniProtKB">
        <authorList>
            <consortium name="WormBaseParasite"/>
        </authorList>
    </citation>
    <scope>IDENTIFICATION</scope>
</reference>
<dbReference type="EMBL" id="UZAN01051688">
    <property type="protein sequence ID" value="VDP89061.1"/>
    <property type="molecule type" value="Genomic_DNA"/>
</dbReference>
<sequence>MELLRGLFTSLTKGSDAQHMSDRIHAILRPEALQLSYETGIHLHIQLVRLLLHADLGNWDSLGGEFLNGISRLLQAAFNTADAPFRSSASDTLLEAHVNLLGRLIIIETSNSGPMLDLVWLLIGRLASVVWMASANSTWQTAICQLMAQVLHRIDDSLKTTARLGMPEMCNSISILAHPISATLLLINAQHVTEQIESFARFLHRMLVWNLGDQTAHFTVWNNSLLSKIERQLGDESLWVLRLCFTVAFTGMCLPEWSTAEPCIKLATTVLQRVAHAPALDKAALVTPTFLFETHCNLVLIFTKGALPRRLITKFADLYAALSQFVPDKQFALLAFILDCAQTSVAEWEYLAATPPHQGLLSHVRRAVEKTNVSERHKFVSTVTRGFVRIKIVADSIAAFSTSCTQNPDCC</sequence>
<reference evidence="1 2" key="2">
    <citation type="submission" date="2018-11" db="EMBL/GenBank/DDBJ databases">
        <authorList>
            <consortium name="Pathogen Informatics"/>
        </authorList>
    </citation>
    <scope>NUCLEOTIDE SEQUENCE [LARGE SCALE GENOMIC DNA]</scope>
    <source>
        <strain evidence="1 2">Egypt</strain>
    </source>
</reference>
<dbReference type="AlphaFoldDB" id="A0A183AY36"/>
<dbReference type="OrthoDB" id="2016913at2759"/>
<keyword evidence="2" id="KW-1185">Reference proteome</keyword>